<name>K0YX48_9ACTN</name>
<dbReference type="Gene3D" id="1.10.1130.10">
    <property type="entry name" value="Flavocytochrome C3, Chain A"/>
    <property type="match status" value="1"/>
</dbReference>
<keyword evidence="3" id="KW-0349">Heme</keyword>
<evidence type="ECO:0000313" key="11">
    <source>
        <dbReference type="Proteomes" id="UP000006069"/>
    </source>
</evidence>
<keyword evidence="8" id="KW-0472">Membrane</keyword>
<dbReference type="EMBL" id="ADMD01000006">
    <property type="protein sequence ID" value="EJZ84079.1"/>
    <property type="molecule type" value="Genomic_DNA"/>
</dbReference>
<evidence type="ECO:0000256" key="6">
    <source>
        <dbReference type="ARBA" id="ARBA00023004"/>
    </source>
</evidence>
<keyword evidence="8" id="KW-1133">Transmembrane helix</keyword>
<evidence type="ECO:0000259" key="9">
    <source>
        <dbReference type="Pfam" id="PF14537"/>
    </source>
</evidence>
<dbReference type="GO" id="GO:0046872">
    <property type="term" value="F:metal ion binding"/>
    <property type="evidence" value="ECO:0007669"/>
    <property type="project" value="UniProtKB-KW"/>
</dbReference>
<evidence type="ECO:0000256" key="3">
    <source>
        <dbReference type="ARBA" id="ARBA00022617"/>
    </source>
</evidence>
<evidence type="ECO:0000256" key="8">
    <source>
        <dbReference type="SAM" id="Phobius"/>
    </source>
</evidence>
<feature type="domain" description="Tetrahaem cytochrome" evidence="9">
    <location>
        <begin position="138"/>
        <end position="198"/>
    </location>
</feature>
<keyword evidence="8" id="KW-0812">Transmembrane</keyword>
<dbReference type="SUPFAM" id="SSF48695">
    <property type="entry name" value="Multiheme cytochromes"/>
    <property type="match status" value="2"/>
</dbReference>
<dbReference type="InterPro" id="IPR036280">
    <property type="entry name" value="Multihaem_cyt_sf"/>
</dbReference>
<organism evidence="10 11">
    <name type="scientific">Slackia piriformis YIT 12062</name>
    <dbReference type="NCBI Taxonomy" id="742818"/>
    <lineage>
        <taxon>Bacteria</taxon>
        <taxon>Bacillati</taxon>
        <taxon>Actinomycetota</taxon>
        <taxon>Coriobacteriia</taxon>
        <taxon>Eggerthellales</taxon>
        <taxon>Eggerthellaceae</taxon>
        <taxon>Slackia</taxon>
    </lineage>
</organism>
<dbReference type="Proteomes" id="UP000006069">
    <property type="component" value="Unassembled WGS sequence"/>
</dbReference>
<dbReference type="RefSeq" id="WP_009139011.1">
    <property type="nucleotide sequence ID" value="NZ_JH815198.1"/>
</dbReference>
<dbReference type="HOGENOM" id="CLU_107073_0_0_11"/>
<dbReference type="GO" id="GO:0030313">
    <property type="term" value="C:cell envelope"/>
    <property type="evidence" value="ECO:0007669"/>
    <property type="project" value="UniProtKB-SubCell"/>
</dbReference>
<gene>
    <name evidence="10" type="ORF">HMPREF9451_00788</name>
</gene>
<evidence type="ECO:0000256" key="4">
    <source>
        <dbReference type="ARBA" id="ARBA00022723"/>
    </source>
</evidence>
<dbReference type="OrthoDB" id="5397337at2"/>
<evidence type="ECO:0000256" key="7">
    <source>
        <dbReference type="SAM" id="MobiDB-lite"/>
    </source>
</evidence>
<keyword evidence="4" id="KW-0479">Metal-binding</keyword>
<comment type="caution">
    <text evidence="10">The sequence shown here is derived from an EMBL/GenBank/DDBJ whole genome shotgun (WGS) entry which is preliminary data.</text>
</comment>
<feature type="transmembrane region" description="Helical" evidence="8">
    <location>
        <begin position="38"/>
        <end position="59"/>
    </location>
</feature>
<dbReference type="AlphaFoldDB" id="K0YX48"/>
<keyword evidence="6" id="KW-0408">Iron</keyword>
<protein>
    <recommendedName>
        <fullName evidence="9">Tetrahaem cytochrome domain-containing protein</fullName>
    </recommendedName>
</protein>
<evidence type="ECO:0000256" key="1">
    <source>
        <dbReference type="ARBA" id="ARBA00004196"/>
    </source>
</evidence>
<dbReference type="InterPro" id="IPR012286">
    <property type="entry name" value="Tetrahaem_cytochrome"/>
</dbReference>
<feature type="region of interest" description="Disordered" evidence="7">
    <location>
        <begin position="1"/>
        <end position="30"/>
    </location>
</feature>
<proteinExistence type="predicted"/>
<dbReference type="InParanoid" id="K0YX48"/>
<dbReference type="Pfam" id="PF14537">
    <property type="entry name" value="Cytochrom_c3_2"/>
    <property type="match status" value="1"/>
</dbReference>
<comment type="subcellular location">
    <subcellularLocation>
        <location evidence="1">Cell envelope</location>
    </subcellularLocation>
</comment>
<keyword evidence="2" id="KW-0813">Transport</keyword>
<evidence type="ECO:0000256" key="2">
    <source>
        <dbReference type="ARBA" id="ARBA00022448"/>
    </source>
</evidence>
<reference evidence="10 11" key="1">
    <citation type="submission" date="2012-08" db="EMBL/GenBank/DDBJ databases">
        <title>The Genome Sequence of Slackia piriformis YIT 12062.</title>
        <authorList>
            <consortium name="The Broad Institute Genome Sequencing Platform"/>
            <person name="Earl A."/>
            <person name="Ward D."/>
            <person name="Feldgarden M."/>
            <person name="Gevers D."/>
            <person name="Morotomi M."/>
            <person name="Walker B."/>
            <person name="Young S.K."/>
            <person name="Zeng Q."/>
            <person name="Gargeya S."/>
            <person name="Fitzgerald M."/>
            <person name="Haas B."/>
            <person name="Abouelleil A."/>
            <person name="Alvarado L."/>
            <person name="Arachchi H.M."/>
            <person name="Berlin A.M."/>
            <person name="Chapman S.B."/>
            <person name="Goldberg J."/>
            <person name="Griggs A."/>
            <person name="Gujja S."/>
            <person name="Hansen M."/>
            <person name="Howarth C."/>
            <person name="Imamovic A."/>
            <person name="Larimer J."/>
            <person name="McCowen C."/>
            <person name="Montmayeur A."/>
            <person name="Murphy C."/>
            <person name="Neiman D."/>
            <person name="Pearson M."/>
            <person name="Priest M."/>
            <person name="Roberts A."/>
            <person name="Saif S."/>
            <person name="Shea T."/>
            <person name="Sisk P."/>
            <person name="Sykes S."/>
            <person name="Wortman J."/>
            <person name="Nusbaum C."/>
            <person name="Birren B."/>
        </authorList>
    </citation>
    <scope>NUCLEOTIDE SEQUENCE [LARGE SCALE GENOMIC DNA]</scope>
    <source>
        <strain evidence="10 11">YIT 12062</strain>
    </source>
</reference>
<keyword evidence="5" id="KW-0249">Electron transport</keyword>
<evidence type="ECO:0000256" key="5">
    <source>
        <dbReference type="ARBA" id="ARBA00022982"/>
    </source>
</evidence>
<dbReference type="eggNOG" id="COG3303">
    <property type="taxonomic scope" value="Bacteria"/>
</dbReference>
<keyword evidence="11" id="KW-1185">Reference proteome</keyword>
<dbReference type="PATRIC" id="fig|742818.3.peg.838"/>
<evidence type="ECO:0000313" key="10">
    <source>
        <dbReference type="EMBL" id="EJZ84079.1"/>
    </source>
</evidence>
<accession>K0YX48</accession>
<sequence>MGEEEKRRFAAAPPAQKDALSETASNAQEKRGRVRRRWPIAVGCVAAVVALAAAGFFVWHEQPSFCNAICHVPMDNYVEGYYEDETLCANAHYREGTTCLQCHEPKIDEQIAEGIAWVKGDFEVDERGDIATVGVTADEKMCATPECHDMQDVMAATQDWGGEEGVNPHDSHQGTPIDCSNCHGVHKASNMYCNTCHDYETPQGWTDPV</sequence>